<dbReference type="SUPFAM" id="SSF54593">
    <property type="entry name" value="Glyoxalase/Bleomycin resistance protein/Dihydroxybiphenyl dioxygenase"/>
    <property type="match status" value="1"/>
</dbReference>
<dbReference type="PROSITE" id="PS51819">
    <property type="entry name" value="VOC"/>
    <property type="match status" value="1"/>
</dbReference>
<evidence type="ECO:0000259" key="1">
    <source>
        <dbReference type="PROSITE" id="PS51819"/>
    </source>
</evidence>
<organism evidence="2 3">
    <name type="scientific">Cupriavidus necator</name>
    <name type="common">Alcaligenes eutrophus</name>
    <name type="synonym">Ralstonia eutropha</name>
    <dbReference type="NCBI Taxonomy" id="106590"/>
    <lineage>
        <taxon>Bacteria</taxon>
        <taxon>Pseudomonadati</taxon>
        <taxon>Pseudomonadota</taxon>
        <taxon>Betaproteobacteria</taxon>
        <taxon>Burkholderiales</taxon>
        <taxon>Burkholderiaceae</taxon>
        <taxon>Cupriavidus</taxon>
    </lineage>
</organism>
<dbReference type="AlphaFoldDB" id="A0A1U9V347"/>
<dbReference type="RefSeq" id="WP_078201655.1">
    <property type="nucleotide sequence ID" value="NZ_CP017759.1"/>
</dbReference>
<evidence type="ECO:0000313" key="2">
    <source>
        <dbReference type="EMBL" id="AQV99239.1"/>
    </source>
</evidence>
<dbReference type="OrthoDB" id="8562712at2"/>
<dbReference type="Gene3D" id="3.10.180.10">
    <property type="entry name" value="2,3-Dihydroxybiphenyl 1,2-Dioxygenase, domain 1"/>
    <property type="match status" value="1"/>
</dbReference>
<dbReference type="Proteomes" id="UP000189627">
    <property type="component" value="Plasmid pENH92"/>
</dbReference>
<dbReference type="KEGG" id="cuh:BJN34_35775"/>
<gene>
    <name evidence="2" type="ORF">BJN34_35775</name>
</gene>
<geneLocation type="plasmid" evidence="3">
    <name>penh92</name>
</geneLocation>
<dbReference type="InterPro" id="IPR029068">
    <property type="entry name" value="Glyas_Bleomycin-R_OHBP_Dase"/>
</dbReference>
<name>A0A1U9V347_CUPNE</name>
<sequence>MPPSSPSKPAVIFDHINVLTHQPEQLQRFFAEALGFAPGWRPPFPFAGNWLYREDDAFVHTVDSADPTHGVATLGHIAFRTTEDPDTLIERIRNLGYQPEVRRVPQRGDTQVFVALPGGLLVEIDSSADGSGEPPSRSVG</sequence>
<keyword evidence="2" id="KW-0614">Plasmid</keyword>
<reference evidence="3" key="1">
    <citation type="submission" date="2017-02" db="EMBL/GenBank/DDBJ databases">
        <title>Complete genome sequence of Cupriavidus necator strain NH9, a 3-chlorobenzoate degrader.</title>
        <authorList>
            <person name="Moriuchi R."/>
            <person name="Dohra H."/>
            <person name="Ogawa N."/>
        </authorList>
    </citation>
    <scope>NUCLEOTIDE SEQUENCE [LARGE SCALE GENOMIC DNA]</scope>
    <source>
        <strain evidence="3">NH9</strain>
        <plasmid evidence="3">penh92</plasmid>
    </source>
</reference>
<protein>
    <recommendedName>
        <fullName evidence="1">VOC domain-containing protein</fullName>
    </recommendedName>
</protein>
<dbReference type="InterPro" id="IPR037523">
    <property type="entry name" value="VOC_core"/>
</dbReference>
<evidence type="ECO:0000313" key="3">
    <source>
        <dbReference type="Proteomes" id="UP000189627"/>
    </source>
</evidence>
<accession>A0A1U9V347</accession>
<proteinExistence type="predicted"/>
<feature type="domain" description="VOC" evidence="1">
    <location>
        <begin position="12"/>
        <end position="127"/>
    </location>
</feature>
<dbReference type="EMBL" id="CP017759">
    <property type="protein sequence ID" value="AQV99239.1"/>
    <property type="molecule type" value="Genomic_DNA"/>
</dbReference>